<dbReference type="InterPro" id="IPR025517">
    <property type="entry name" value="DUF4405"/>
</dbReference>
<keyword evidence="1" id="KW-1133">Transmembrane helix</keyword>
<protein>
    <recommendedName>
        <fullName evidence="2">Flavinylation-associated cytochrome domain-containing protein</fullName>
    </recommendedName>
</protein>
<proteinExistence type="predicted"/>
<feature type="domain" description="Flavinylation-associated cytochrome" evidence="2">
    <location>
        <begin position="8"/>
        <end position="58"/>
    </location>
</feature>
<name>A0A1H9BBY6_9RHOB</name>
<keyword evidence="4" id="KW-1185">Reference proteome</keyword>
<keyword evidence="1" id="KW-0812">Transmembrane</keyword>
<dbReference type="EMBL" id="FOEP01000002">
    <property type="protein sequence ID" value="SEP86221.1"/>
    <property type="molecule type" value="Genomic_DNA"/>
</dbReference>
<sequence>MSTLRKIATPLTIGTFVLMGTTGTLMFFHAETPLNKFAHEYIGLGMIAAVVLHVILNWRAFTLYFKRPLAMGVMGVFVLALGLSFLPLTGQEQPRPDLVAIQLVTGAPISTLGPMLGTDTDGVIARLQAADIQATADQTLAQLSGDDLRAAAQLLVRISAP</sequence>
<dbReference type="OrthoDB" id="5363112at2"/>
<feature type="transmembrane region" description="Helical" evidence="1">
    <location>
        <begin position="7"/>
        <end position="29"/>
    </location>
</feature>
<reference evidence="3 4" key="1">
    <citation type="submission" date="2016-10" db="EMBL/GenBank/DDBJ databases">
        <authorList>
            <person name="de Groot N.N."/>
        </authorList>
    </citation>
    <scope>NUCLEOTIDE SEQUENCE [LARGE SCALE GENOMIC DNA]</scope>
    <source>
        <strain evidence="3 4">DSM 22007</strain>
    </source>
</reference>
<feature type="transmembrane region" description="Helical" evidence="1">
    <location>
        <begin position="68"/>
        <end position="88"/>
    </location>
</feature>
<evidence type="ECO:0000259" key="2">
    <source>
        <dbReference type="Pfam" id="PF14358"/>
    </source>
</evidence>
<accession>A0A1H9BBY6</accession>
<dbReference type="Proteomes" id="UP000198634">
    <property type="component" value="Unassembled WGS sequence"/>
</dbReference>
<evidence type="ECO:0000313" key="4">
    <source>
        <dbReference type="Proteomes" id="UP000198634"/>
    </source>
</evidence>
<dbReference type="Pfam" id="PF14358">
    <property type="entry name" value="DUF4405"/>
    <property type="match status" value="1"/>
</dbReference>
<evidence type="ECO:0000256" key="1">
    <source>
        <dbReference type="SAM" id="Phobius"/>
    </source>
</evidence>
<dbReference type="STRING" id="657014.SAMN04488092_102444"/>
<feature type="transmembrane region" description="Helical" evidence="1">
    <location>
        <begin position="41"/>
        <end position="61"/>
    </location>
</feature>
<evidence type="ECO:0000313" key="3">
    <source>
        <dbReference type="EMBL" id="SEP86221.1"/>
    </source>
</evidence>
<organism evidence="3 4">
    <name type="scientific">Thalassovita taeanensis</name>
    <dbReference type="NCBI Taxonomy" id="657014"/>
    <lineage>
        <taxon>Bacteria</taxon>
        <taxon>Pseudomonadati</taxon>
        <taxon>Pseudomonadota</taxon>
        <taxon>Alphaproteobacteria</taxon>
        <taxon>Rhodobacterales</taxon>
        <taxon>Roseobacteraceae</taxon>
        <taxon>Thalassovita</taxon>
    </lineage>
</organism>
<gene>
    <name evidence="3" type="ORF">SAMN04488092_102444</name>
</gene>
<dbReference type="AlphaFoldDB" id="A0A1H9BBY6"/>
<dbReference type="RefSeq" id="WP_090268645.1">
    <property type="nucleotide sequence ID" value="NZ_FOEP01000002.1"/>
</dbReference>
<keyword evidence="1" id="KW-0472">Membrane</keyword>